<gene>
    <name evidence="11" type="ORF">CAMP_LOCUS17207</name>
</gene>
<evidence type="ECO:0000256" key="3">
    <source>
        <dbReference type="ARBA" id="ARBA00006600"/>
    </source>
</evidence>
<keyword evidence="4" id="KW-1003">Cell membrane</keyword>
<comment type="similarity">
    <text evidence="3">Belongs to the GPSM family.</text>
</comment>
<dbReference type="GO" id="GO:0000132">
    <property type="term" value="P:establishment of mitotic spindle orientation"/>
    <property type="evidence" value="ECO:0007669"/>
    <property type="project" value="TreeGrafter"/>
</dbReference>
<dbReference type="InterPro" id="IPR019734">
    <property type="entry name" value="TPR_rpt"/>
</dbReference>
<evidence type="ECO:0000256" key="8">
    <source>
        <dbReference type="ARBA" id="ARBA00022803"/>
    </source>
</evidence>
<proteinExistence type="inferred from homology"/>
<dbReference type="Proteomes" id="UP001152747">
    <property type="component" value="Unassembled WGS sequence"/>
</dbReference>
<dbReference type="PROSITE" id="PS50877">
    <property type="entry name" value="GOLOCO"/>
    <property type="match status" value="4"/>
</dbReference>
<evidence type="ECO:0000256" key="1">
    <source>
        <dbReference type="ARBA" id="ARBA00004236"/>
    </source>
</evidence>
<keyword evidence="7" id="KW-0677">Repeat</keyword>
<dbReference type="GO" id="GO:0005886">
    <property type="term" value="C:plasma membrane"/>
    <property type="evidence" value="ECO:0007669"/>
    <property type="project" value="UniProtKB-SubCell"/>
</dbReference>
<feature type="region of interest" description="Disordered" evidence="10">
    <location>
        <begin position="540"/>
        <end position="611"/>
    </location>
</feature>
<sequence>MEENRSKCHDLTREGERLFRLHKYEQGITFLERALDVGTDDFQLLSAIYCQLGNAHVMLKDYESALKFHTYDILVERMLGNKEGEAKSCANLGSIFKMKGSFNDALSFTFRQLEFAEELKDLLLESRAYYNIGTIYIERGRFTKLHMTEEDEEEKTREATSDFENAIKYFTMNLELAQKAEDALTTGRCYGSLGNTYYCLGNYEKSIHYHKLRLELSQQYGDRASMRRAHANIANCHALKSDMPAAIKHYRLAYNIASELSNRSEEAQMAYSLANALYITKDFPKAITYFLRHLDIARKLEDKSGQLRSYYSLAQAFQNIRDFRKSLYFLVLAKRMALQVEDTNTIVDIDNLLKEILDAAKSTVLIDNTEIIIDPSADPHGPQIENNETLLSFFKKRTLTDRPVNDAEDPHAGDRYDKEEFFDMLARLQSKRMNDQRVDVTLLNPDRPVKTRRQADTEPDNSSTDGSEVLIDLLLNAQGRRMEDQRAPFLPGLNEHGQLILRRLNTENSTDELDSHLVEWLMRVQSQRLDDQRSELPKALRQDGVHPLSFRQSSPPKAGSSSAPSTSAASSPLPKNKAKEEEDVTNIVLRMQVGRLEDQRAHLPSTSSSSN</sequence>
<comment type="subcellular location">
    <subcellularLocation>
        <location evidence="1">Cell membrane</location>
    </subcellularLocation>
    <subcellularLocation>
        <location evidence="2">Cytoplasm</location>
    </subcellularLocation>
</comment>
<dbReference type="SMART" id="SM00028">
    <property type="entry name" value="TPR"/>
    <property type="match status" value="6"/>
</dbReference>
<dbReference type="InterPro" id="IPR003109">
    <property type="entry name" value="GoLoco_motif"/>
</dbReference>
<evidence type="ECO:0000256" key="7">
    <source>
        <dbReference type="ARBA" id="ARBA00022737"/>
    </source>
</evidence>
<evidence type="ECO:0000256" key="2">
    <source>
        <dbReference type="ARBA" id="ARBA00004496"/>
    </source>
</evidence>
<keyword evidence="12" id="KW-1185">Reference proteome</keyword>
<dbReference type="GO" id="GO:0005938">
    <property type="term" value="C:cell cortex"/>
    <property type="evidence" value="ECO:0007669"/>
    <property type="project" value="TreeGrafter"/>
</dbReference>
<keyword evidence="6" id="KW-0597">Phosphoprotein</keyword>
<evidence type="ECO:0000313" key="11">
    <source>
        <dbReference type="EMBL" id="CAI5454570.1"/>
    </source>
</evidence>
<dbReference type="InterPro" id="IPR052386">
    <property type="entry name" value="GPSM"/>
</dbReference>
<keyword evidence="5" id="KW-0963">Cytoplasm</keyword>
<evidence type="ECO:0000256" key="10">
    <source>
        <dbReference type="SAM" id="MobiDB-lite"/>
    </source>
</evidence>
<dbReference type="SMART" id="SM00390">
    <property type="entry name" value="GoLoco"/>
    <property type="match status" value="4"/>
</dbReference>
<name>A0A9P1N9D3_9PELO</name>
<dbReference type="OrthoDB" id="286233at2759"/>
<evidence type="ECO:0000256" key="4">
    <source>
        <dbReference type="ARBA" id="ARBA00022475"/>
    </source>
</evidence>
<keyword evidence="8" id="KW-0802">TPR repeat</keyword>
<comment type="caution">
    <text evidence="11">The sequence shown here is derived from an EMBL/GenBank/DDBJ whole genome shotgun (WGS) entry which is preliminary data.</text>
</comment>
<accession>A0A9P1N9D3</accession>
<dbReference type="AlphaFoldDB" id="A0A9P1N9D3"/>
<dbReference type="Pfam" id="PF02188">
    <property type="entry name" value="GoLoco"/>
    <property type="match status" value="3"/>
</dbReference>
<feature type="compositionally biased region" description="Basic and acidic residues" evidence="10">
    <location>
        <begin position="447"/>
        <end position="456"/>
    </location>
</feature>
<evidence type="ECO:0000256" key="5">
    <source>
        <dbReference type="ARBA" id="ARBA00022490"/>
    </source>
</evidence>
<dbReference type="InterPro" id="IPR011990">
    <property type="entry name" value="TPR-like_helical_dom_sf"/>
</dbReference>
<organism evidence="11 12">
    <name type="scientific">Caenorhabditis angaria</name>
    <dbReference type="NCBI Taxonomy" id="860376"/>
    <lineage>
        <taxon>Eukaryota</taxon>
        <taxon>Metazoa</taxon>
        <taxon>Ecdysozoa</taxon>
        <taxon>Nematoda</taxon>
        <taxon>Chromadorea</taxon>
        <taxon>Rhabditida</taxon>
        <taxon>Rhabditina</taxon>
        <taxon>Rhabditomorpha</taxon>
        <taxon>Rhabditoidea</taxon>
        <taxon>Rhabditidae</taxon>
        <taxon>Peloderinae</taxon>
        <taxon>Caenorhabditis</taxon>
    </lineage>
</organism>
<dbReference type="PANTHER" id="PTHR45954">
    <property type="entry name" value="LD33695P"/>
    <property type="match status" value="1"/>
</dbReference>
<reference evidence="11" key="1">
    <citation type="submission" date="2022-11" db="EMBL/GenBank/DDBJ databases">
        <authorList>
            <person name="Kikuchi T."/>
        </authorList>
    </citation>
    <scope>NUCLEOTIDE SEQUENCE</scope>
    <source>
        <strain evidence="11">PS1010</strain>
    </source>
</reference>
<dbReference type="GO" id="GO:0001965">
    <property type="term" value="F:G-protein alpha-subunit binding"/>
    <property type="evidence" value="ECO:0007669"/>
    <property type="project" value="TreeGrafter"/>
</dbReference>
<feature type="region of interest" description="Disordered" evidence="10">
    <location>
        <begin position="444"/>
        <end position="467"/>
    </location>
</feature>
<dbReference type="EMBL" id="CANHGI010000006">
    <property type="protein sequence ID" value="CAI5454570.1"/>
    <property type="molecule type" value="Genomic_DNA"/>
</dbReference>
<dbReference type="GO" id="GO:0005092">
    <property type="term" value="F:GDP-dissociation inhibitor activity"/>
    <property type="evidence" value="ECO:0007669"/>
    <property type="project" value="TreeGrafter"/>
</dbReference>
<keyword evidence="9" id="KW-0472">Membrane</keyword>
<evidence type="ECO:0000256" key="6">
    <source>
        <dbReference type="ARBA" id="ARBA00022553"/>
    </source>
</evidence>
<dbReference type="Pfam" id="PF13424">
    <property type="entry name" value="TPR_12"/>
    <property type="match status" value="2"/>
</dbReference>
<protein>
    <submittedName>
        <fullName evidence="11">Uncharacterized protein</fullName>
    </submittedName>
</protein>
<dbReference type="Gene3D" id="1.25.40.10">
    <property type="entry name" value="Tetratricopeptide repeat domain"/>
    <property type="match status" value="3"/>
</dbReference>
<feature type="compositionally biased region" description="Low complexity" evidence="10">
    <location>
        <begin position="553"/>
        <end position="572"/>
    </location>
</feature>
<evidence type="ECO:0000256" key="9">
    <source>
        <dbReference type="ARBA" id="ARBA00023136"/>
    </source>
</evidence>
<dbReference type="SUPFAM" id="SSF48452">
    <property type="entry name" value="TPR-like"/>
    <property type="match status" value="2"/>
</dbReference>
<evidence type="ECO:0000313" key="12">
    <source>
        <dbReference type="Proteomes" id="UP001152747"/>
    </source>
</evidence>
<dbReference type="PANTHER" id="PTHR45954:SF1">
    <property type="entry name" value="LD33695P"/>
    <property type="match status" value="1"/>
</dbReference>